<dbReference type="InterPro" id="IPR023600">
    <property type="entry name" value="Folylpolyglutamate_synth_euk"/>
</dbReference>
<dbReference type="Gene3D" id="3.40.1190.10">
    <property type="entry name" value="Mur-like, catalytic domain"/>
    <property type="match status" value="1"/>
</dbReference>
<dbReference type="InterPro" id="IPR036565">
    <property type="entry name" value="Mur-like_cat_sf"/>
</dbReference>
<evidence type="ECO:0000256" key="16">
    <source>
        <dbReference type="ARBA" id="ARBA00047493"/>
    </source>
</evidence>
<dbReference type="InterPro" id="IPR036615">
    <property type="entry name" value="Mur_ligase_C_dom_sf"/>
</dbReference>
<dbReference type="GO" id="GO:0046872">
    <property type="term" value="F:metal ion binding"/>
    <property type="evidence" value="ECO:0007669"/>
    <property type="project" value="UniProtKB-KW"/>
</dbReference>
<evidence type="ECO:0000256" key="17">
    <source>
        <dbReference type="PIRNR" id="PIRNR038895"/>
    </source>
</evidence>
<evidence type="ECO:0000256" key="14">
    <source>
        <dbReference type="ARBA" id="ARBA00023128"/>
    </source>
</evidence>
<evidence type="ECO:0000256" key="18">
    <source>
        <dbReference type="PIRSR" id="PIRSR038895-1"/>
    </source>
</evidence>
<evidence type="ECO:0000256" key="1">
    <source>
        <dbReference type="ARBA" id="ARBA00004273"/>
    </source>
</evidence>
<comment type="pathway">
    <text evidence="4 17">Cofactor biosynthesis; tetrahydrofolylpolyglutamate biosynthesis.</text>
</comment>
<protein>
    <recommendedName>
        <fullName evidence="17">Folylpolyglutamate synthase</fullName>
        <ecNumber evidence="17">6.3.2.17</ecNumber>
    </recommendedName>
    <alternativeName>
        <fullName evidence="17">Folylpoly-gamma-glutamate synthetase</fullName>
    </alternativeName>
    <alternativeName>
        <fullName evidence="17">Tetrahydrofolylpolyglutamate synthase</fullName>
    </alternativeName>
</protein>
<dbReference type="SUPFAM" id="SSF53244">
    <property type="entry name" value="MurD-like peptide ligases, peptide-binding domain"/>
    <property type="match status" value="1"/>
</dbReference>
<dbReference type="InParanoid" id="H2YQE8"/>
<reference evidence="20" key="3">
    <citation type="submission" date="2025-09" db="UniProtKB">
        <authorList>
            <consortium name="Ensembl"/>
        </authorList>
    </citation>
    <scope>IDENTIFICATION</scope>
</reference>
<evidence type="ECO:0000256" key="6">
    <source>
        <dbReference type="ARBA" id="ARBA00022490"/>
    </source>
</evidence>
<dbReference type="GO" id="GO:0005743">
    <property type="term" value="C:mitochondrial inner membrane"/>
    <property type="evidence" value="ECO:0007669"/>
    <property type="project" value="UniProtKB-SubCell"/>
</dbReference>
<accession>H2YQE8</accession>
<evidence type="ECO:0000256" key="11">
    <source>
        <dbReference type="ARBA" id="ARBA00022792"/>
    </source>
</evidence>
<proteinExistence type="inferred from homology"/>
<dbReference type="eggNOG" id="KOG2525">
    <property type="taxonomic scope" value="Eukaryota"/>
</dbReference>
<dbReference type="PIRSF" id="PIRSF038895">
    <property type="entry name" value="FPGS"/>
    <property type="match status" value="1"/>
</dbReference>
<keyword evidence="9 19" id="KW-0479">Metal-binding</keyword>
<dbReference type="PANTHER" id="PTHR11136">
    <property type="entry name" value="FOLYLPOLYGLUTAMATE SYNTHASE-RELATED"/>
    <property type="match status" value="1"/>
</dbReference>
<evidence type="ECO:0000256" key="8">
    <source>
        <dbReference type="ARBA" id="ARBA00022598"/>
    </source>
</evidence>
<dbReference type="Proteomes" id="UP000007875">
    <property type="component" value="Unassembled WGS sequence"/>
</dbReference>
<keyword evidence="11" id="KW-0999">Mitochondrion inner membrane</keyword>
<feature type="binding site" evidence="18">
    <location>
        <position position="326"/>
    </location>
    <ligand>
        <name>ATP</name>
        <dbReference type="ChEBI" id="CHEBI:30616"/>
    </ligand>
</feature>
<dbReference type="OMA" id="ESLDCCM"/>
<keyword evidence="10 18" id="KW-0547">Nucleotide-binding</keyword>
<name>H2YQE8_CIOSA</name>
<dbReference type="GeneTree" id="ENSGT00390000016526"/>
<evidence type="ECO:0000256" key="4">
    <source>
        <dbReference type="ARBA" id="ARBA00005150"/>
    </source>
</evidence>
<dbReference type="Gene3D" id="3.90.190.20">
    <property type="entry name" value="Mur ligase, C-terminal domain"/>
    <property type="match status" value="1"/>
</dbReference>
<feature type="binding site" evidence="19">
    <location>
        <position position="95"/>
    </location>
    <ligand>
        <name>Mg(2+)</name>
        <dbReference type="ChEBI" id="CHEBI:18420"/>
        <label>1</label>
    </ligand>
</feature>
<comment type="function">
    <text evidence="17">Catalyzes conversion of folates to polyglutamate derivatives allowing concentration of folate compounds in the cell and the intracellular retention of these cofactors, which are important substrates for most of the folate-dependent enzymes that are involved in one-carbon transfer reactions involved in purine, pyrimidine and amino acid synthesis.</text>
</comment>
<dbReference type="GO" id="GO:0006730">
    <property type="term" value="P:one-carbon metabolic process"/>
    <property type="evidence" value="ECO:0007669"/>
    <property type="project" value="UniProtKB-KW"/>
</dbReference>
<evidence type="ECO:0000313" key="21">
    <source>
        <dbReference type="Proteomes" id="UP000007875"/>
    </source>
</evidence>
<keyword evidence="7 17" id="KW-0554">One-carbon metabolism</keyword>
<dbReference type="NCBIfam" id="TIGR01499">
    <property type="entry name" value="folC"/>
    <property type="match status" value="1"/>
</dbReference>
<keyword evidence="21" id="KW-1185">Reference proteome</keyword>
<keyword evidence="6" id="KW-0963">Cytoplasm</keyword>
<evidence type="ECO:0000256" key="5">
    <source>
        <dbReference type="ARBA" id="ARBA00008276"/>
    </source>
</evidence>
<evidence type="ECO:0000256" key="19">
    <source>
        <dbReference type="PIRSR" id="PIRSR038895-2"/>
    </source>
</evidence>
<reference evidence="20" key="2">
    <citation type="submission" date="2025-08" db="UniProtKB">
        <authorList>
            <consortium name="Ensembl"/>
        </authorList>
    </citation>
    <scope>IDENTIFICATION</scope>
</reference>
<dbReference type="GO" id="GO:0005829">
    <property type="term" value="C:cytosol"/>
    <property type="evidence" value="ECO:0007669"/>
    <property type="project" value="TreeGrafter"/>
</dbReference>
<dbReference type="Ensembl" id="ENSCSAVT00000007655.1">
    <property type="protein sequence ID" value="ENSCSAVP00000007556.1"/>
    <property type="gene ID" value="ENSCSAVG00000004512.1"/>
</dbReference>
<evidence type="ECO:0000256" key="15">
    <source>
        <dbReference type="ARBA" id="ARBA00023136"/>
    </source>
</evidence>
<dbReference type="GO" id="GO:0005759">
    <property type="term" value="C:mitochondrial matrix"/>
    <property type="evidence" value="ECO:0007669"/>
    <property type="project" value="UniProtKB-SubCell"/>
</dbReference>
<dbReference type="PANTHER" id="PTHR11136:SF5">
    <property type="entry name" value="FOLYLPOLYGLUTAMATE SYNTHASE, MITOCHONDRIAL"/>
    <property type="match status" value="1"/>
</dbReference>
<sequence length="477" mass="53733">FVYHRQRATRDMKYNDAVKVLNELQGYEMLSPQQKKDATGLGIMKDLLRRVKVTNEDLNKMKVIHITGTKGKGSTCAFVENILKQHGVKTGFCSSPHLLEVRERIRVNGRPISTELFAKYFWKVYNLLNEQKCEIQIPNYYYMLTLLAFYSFKHERVNAAILEVNIGGAYDCTNVITKPVCCGVSTLDIDHTDLLGNTLAEIAWHKGGIFKPGAALFTVPQPDEGMKVLIQRADEAGEHLKVVPQLDLYPIGKEIQLGLAGDHQKANASLAVQLANSWLERTSNKRMASQNMLFPINEKFSEGLRTCSWDGRCQVIKFQGVTFYLDGAHTVKSLNCVTEWFNEQSAKEQSELGSSCEKVLAFNVLSERDVKVFLSVLFSCGFDSNIFLPSFASSSCVIYADQISLKYPIEHQVYKAFQNRDIWKEICISQQQPTTDEKSPVFLSVADAVSTKYQEKHLQVLVTGSLRLVGAFLAILK</sequence>
<dbReference type="InterPro" id="IPR001645">
    <property type="entry name" value="Folylpolyglutamate_synth"/>
</dbReference>
<evidence type="ECO:0000256" key="12">
    <source>
        <dbReference type="ARBA" id="ARBA00022840"/>
    </source>
</evidence>
<dbReference type="FunCoup" id="H2YQE8">
    <property type="interactions" value="112"/>
</dbReference>
<dbReference type="InterPro" id="IPR018109">
    <property type="entry name" value="Folylpolyglutamate_synth_CS"/>
</dbReference>
<comment type="cofactor">
    <cofactor evidence="17">
        <name>a monovalent cation</name>
        <dbReference type="ChEBI" id="CHEBI:60242"/>
    </cofactor>
    <text evidence="17">A monovalent cation.</text>
</comment>
<feature type="binding site" evidence="19">
    <location>
        <position position="191"/>
    </location>
    <ligand>
        <name>Mg(2+)</name>
        <dbReference type="ChEBI" id="CHEBI:18420"/>
        <label>1</label>
    </ligand>
</feature>
<evidence type="ECO:0000256" key="7">
    <source>
        <dbReference type="ARBA" id="ARBA00022563"/>
    </source>
</evidence>
<feature type="binding site" evidence="18">
    <location>
        <position position="312"/>
    </location>
    <ligand>
        <name>ATP</name>
        <dbReference type="ChEBI" id="CHEBI:30616"/>
    </ligand>
</feature>
<dbReference type="SUPFAM" id="SSF53623">
    <property type="entry name" value="MurD-like peptide ligases, catalytic domain"/>
    <property type="match status" value="1"/>
</dbReference>
<dbReference type="STRING" id="51511.ENSCSAVP00000007556"/>
<keyword evidence="12 18" id="KW-0067">ATP-binding</keyword>
<comment type="similarity">
    <text evidence="5 17">Belongs to the folylpolyglutamate synthase family.</text>
</comment>
<keyword evidence="14" id="KW-0496">Mitochondrion</keyword>
<dbReference type="UniPathway" id="UPA00850"/>
<comment type="catalytic activity">
    <reaction evidence="16 17">
        <text>(6S)-5,6,7,8-tetrahydrofolyl-(gamma-L-Glu)(n) + L-glutamate + ATP = (6S)-5,6,7,8-tetrahydrofolyl-(gamma-L-Glu)(n+1) + ADP + phosphate + H(+)</text>
        <dbReference type="Rhea" id="RHEA:10580"/>
        <dbReference type="Rhea" id="RHEA-COMP:14738"/>
        <dbReference type="Rhea" id="RHEA-COMP:14740"/>
        <dbReference type="ChEBI" id="CHEBI:15378"/>
        <dbReference type="ChEBI" id="CHEBI:29985"/>
        <dbReference type="ChEBI" id="CHEBI:30616"/>
        <dbReference type="ChEBI" id="CHEBI:43474"/>
        <dbReference type="ChEBI" id="CHEBI:141005"/>
        <dbReference type="ChEBI" id="CHEBI:456216"/>
        <dbReference type="EC" id="6.3.2.17"/>
    </reaction>
</comment>
<dbReference type="GO" id="GO:0005524">
    <property type="term" value="F:ATP binding"/>
    <property type="evidence" value="ECO:0007669"/>
    <property type="project" value="UniProtKB-KW"/>
</dbReference>
<keyword evidence="15" id="KW-0472">Membrane</keyword>
<evidence type="ECO:0000313" key="20">
    <source>
        <dbReference type="Ensembl" id="ENSCSAVP00000007556.1"/>
    </source>
</evidence>
<dbReference type="AlphaFoldDB" id="H2YQE8"/>
<evidence type="ECO:0000256" key="2">
    <source>
        <dbReference type="ARBA" id="ARBA00004305"/>
    </source>
</evidence>
<organism evidence="20 21">
    <name type="scientific">Ciona savignyi</name>
    <name type="common">Pacific transparent sea squirt</name>
    <dbReference type="NCBI Taxonomy" id="51511"/>
    <lineage>
        <taxon>Eukaryota</taxon>
        <taxon>Metazoa</taxon>
        <taxon>Chordata</taxon>
        <taxon>Tunicata</taxon>
        <taxon>Ascidiacea</taxon>
        <taxon>Phlebobranchia</taxon>
        <taxon>Cionidae</taxon>
        <taxon>Ciona</taxon>
    </lineage>
</organism>
<dbReference type="GO" id="GO:0004326">
    <property type="term" value="F:tetrahydrofolylpolyglutamate synthase activity"/>
    <property type="evidence" value="ECO:0007669"/>
    <property type="project" value="UniProtKB-EC"/>
</dbReference>
<evidence type="ECO:0000256" key="10">
    <source>
        <dbReference type="ARBA" id="ARBA00022741"/>
    </source>
</evidence>
<evidence type="ECO:0000256" key="3">
    <source>
        <dbReference type="ARBA" id="ARBA00004496"/>
    </source>
</evidence>
<dbReference type="HOGENOM" id="CLU_015869_0_3_1"/>
<evidence type="ECO:0000256" key="13">
    <source>
        <dbReference type="ARBA" id="ARBA00022842"/>
    </source>
</evidence>
<reference evidence="21" key="1">
    <citation type="submission" date="2003-08" db="EMBL/GenBank/DDBJ databases">
        <authorList>
            <person name="Birren B."/>
            <person name="Nusbaum C."/>
            <person name="Abebe A."/>
            <person name="Abouelleil A."/>
            <person name="Adekoya E."/>
            <person name="Ait-zahra M."/>
            <person name="Allen N."/>
            <person name="Allen T."/>
            <person name="An P."/>
            <person name="Anderson M."/>
            <person name="Anderson S."/>
            <person name="Arachchi H."/>
            <person name="Armbruster J."/>
            <person name="Bachantsang P."/>
            <person name="Baldwin J."/>
            <person name="Barry A."/>
            <person name="Bayul T."/>
            <person name="Blitshsteyn B."/>
            <person name="Bloom T."/>
            <person name="Blye J."/>
            <person name="Boguslavskiy L."/>
            <person name="Borowsky M."/>
            <person name="Boukhgalter B."/>
            <person name="Brunache A."/>
            <person name="Butler J."/>
            <person name="Calixte N."/>
            <person name="Calvo S."/>
            <person name="Camarata J."/>
            <person name="Campo K."/>
            <person name="Chang J."/>
            <person name="Cheshatsang Y."/>
            <person name="Citroen M."/>
            <person name="Collymore A."/>
            <person name="Considine T."/>
            <person name="Cook A."/>
            <person name="Cooke P."/>
            <person name="Corum B."/>
            <person name="Cuomo C."/>
            <person name="David R."/>
            <person name="Dawoe T."/>
            <person name="Degray S."/>
            <person name="Dodge S."/>
            <person name="Dooley K."/>
            <person name="Dorje P."/>
            <person name="Dorjee K."/>
            <person name="Dorris L."/>
            <person name="Duffey N."/>
            <person name="Dupes A."/>
            <person name="Elkins T."/>
            <person name="Engels R."/>
            <person name="Erickson J."/>
            <person name="Farina A."/>
            <person name="Faro S."/>
            <person name="Ferreira P."/>
            <person name="Fischer H."/>
            <person name="Fitzgerald M."/>
            <person name="Foley K."/>
            <person name="Gage D."/>
            <person name="Galagan J."/>
            <person name="Gearin G."/>
            <person name="Gnerre S."/>
            <person name="Gnirke A."/>
            <person name="Goyette A."/>
            <person name="Graham J."/>
            <person name="Grandbois E."/>
            <person name="Gyaltsen K."/>
            <person name="Hafez N."/>
            <person name="Hagopian D."/>
            <person name="Hagos B."/>
            <person name="Hall J."/>
            <person name="Hatcher B."/>
            <person name="Heller A."/>
            <person name="Higgins H."/>
            <person name="Honan T."/>
            <person name="Horn A."/>
            <person name="Houde N."/>
            <person name="Hughes L."/>
            <person name="Hulme W."/>
            <person name="Husby E."/>
            <person name="Iliev I."/>
            <person name="Jaffe D."/>
            <person name="Jones C."/>
            <person name="Kamal M."/>
            <person name="Kamat A."/>
            <person name="Kamvysselis M."/>
            <person name="Karlsson E."/>
            <person name="Kells C."/>
            <person name="Kieu A."/>
            <person name="Kisner P."/>
            <person name="Kodira C."/>
            <person name="Kulbokas E."/>
            <person name="Labutti K."/>
            <person name="Lama D."/>
            <person name="Landers T."/>
            <person name="Leger J."/>
            <person name="Levine S."/>
            <person name="Lewis D."/>
            <person name="Lewis T."/>
            <person name="Lindblad-toh K."/>
            <person name="Liu X."/>
            <person name="Lokyitsang T."/>
            <person name="Lokyitsang Y."/>
            <person name="Lucien O."/>
            <person name="Lui A."/>
            <person name="Ma L.J."/>
            <person name="Mabbitt R."/>
            <person name="Macdonald J."/>
            <person name="Maclean C."/>
            <person name="Major J."/>
            <person name="Manning J."/>
            <person name="Marabella R."/>
            <person name="Maru K."/>
            <person name="Matthews C."/>
            <person name="Mauceli E."/>
            <person name="Mccarthy M."/>
            <person name="Mcdonough S."/>
            <person name="Mcghee T."/>
            <person name="Meldrim J."/>
            <person name="Meneus L."/>
            <person name="Mesirov J."/>
            <person name="Mihalev A."/>
            <person name="Mihova T."/>
            <person name="Mikkelsen T."/>
            <person name="Mlenga V."/>
            <person name="Moru K."/>
            <person name="Mozes J."/>
            <person name="Mulrain L."/>
            <person name="Munson G."/>
            <person name="Naylor J."/>
            <person name="Newes C."/>
            <person name="Nguyen C."/>
            <person name="Nguyen N."/>
            <person name="Nguyen T."/>
            <person name="Nicol R."/>
            <person name="Nielsen C."/>
            <person name="Nizzari M."/>
            <person name="Norbu C."/>
            <person name="Norbu N."/>
            <person name="O'donnell P."/>
            <person name="Okoawo O."/>
            <person name="O'leary S."/>
            <person name="Omotosho B."/>
            <person name="O'neill K."/>
            <person name="Osman S."/>
            <person name="Parker S."/>
            <person name="Perrin D."/>
            <person name="Phunkhang P."/>
            <person name="Piqani B."/>
            <person name="Purcell S."/>
            <person name="Rachupka T."/>
            <person name="Ramasamy U."/>
            <person name="Rameau R."/>
            <person name="Ray V."/>
            <person name="Raymond C."/>
            <person name="Retta R."/>
            <person name="Richardson S."/>
            <person name="Rise C."/>
            <person name="Rodriguez J."/>
            <person name="Rogers J."/>
            <person name="Rogov P."/>
            <person name="Rutman M."/>
            <person name="Schupbach R."/>
            <person name="Seaman C."/>
            <person name="Settipalli S."/>
            <person name="Sharpe T."/>
            <person name="Sheridan J."/>
            <person name="Sherpa N."/>
            <person name="Shi J."/>
            <person name="Smirnov S."/>
            <person name="Smith C."/>
            <person name="Sougnez C."/>
            <person name="Spencer B."/>
            <person name="Stalker J."/>
            <person name="Stange-thomann N."/>
            <person name="Stavropoulos S."/>
            <person name="Stetson K."/>
            <person name="Stone C."/>
            <person name="Stone S."/>
            <person name="Stubbs M."/>
            <person name="Talamas J."/>
            <person name="Tchuinga P."/>
            <person name="Tenzing P."/>
            <person name="Tesfaye S."/>
            <person name="Theodore J."/>
            <person name="Thoulutsang Y."/>
            <person name="Topham K."/>
            <person name="Towey S."/>
            <person name="Tsamla T."/>
            <person name="Tsomo N."/>
            <person name="Vallee D."/>
            <person name="Vassiliev H."/>
            <person name="Venkataraman V."/>
            <person name="Vinson J."/>
            <person name="Vo A."/>
            <person name="Wade C."/>
            <person name="Wang S."/>
            <person name="Wangchuk T."/>
            <person name="Wangdi T."/>
            <person name="Whittaker C."/>
            <person name="Wilkinson J."/>
            <person name="Wu Y."/>
            <person name="Wyman D."/>
            <person name="Yadav S."/>
            <person name="Yang S."/>
            <person name="Yang X."/>
            <person name="Yeager S."/>
            <person name="Yee E."/>
            <person name="Young G."/>
            <person name="Zainoun J."/>
            <person name="Zembeck L."/>
            <person name="Zimmer A."/>
            <person name="Zody M."/>
            <person name="Lander E."/>
        </authorList>
    </citation>
    <scope>NUCLEOTIDE SEQUENCE [LARGE SCALE GENOMIC DNA]</scope>
</reference>
<dbReference type="PROSITE" id="PS01011">
    <property type="entry name" value="FOLYLPOLYGLU_SYNT_1"/>
    <property type="match status" value="1"/>
</dbReference>
<comment type="subcellular location">
    <subcellularLocation>
        <location evidence="3">Cytoplasm</location>
    </subcellularLocation>
    <subcellularLocation>
        <location evidence="1">Mitochondrion inner membrane</location>
    </subcellularLocation>
    <subcellularLocation>
        <location evidence="2">Mitochondrion matrix</location>
    </subcellularLocation>
</comment>
<dbReference type="EC" id="6.3.2.17" evidence="17"/>
<feature type="binding site" evidence="19">
    <location>
        <position position="163"/>
    </location>
    <ligand>
        <name>Mg(2+)</name>
        <dbReference type="ChEBI" id="CHEBI:18420"/>
        <label>1</label>
    </ligand>
</feature>
<keyword evidence="13 19" id="KW-0460">Magnesium</keyword>
<evidence type="ECO:0000256" key="9">
    <source>
        <dbReference type="ARBA" id="ARBA00022723"/>
    </source>
</evidence>
<keyword evidence="8 17" id="KW-0436">Ligase</keyword>